<evidence type="ECO:0000313" key="4">
    <source>
        <dbReference type="Proteomes" id="UP001148786"/>
    </source>
</evidence>
<dbReference type="InterPro" id="IPR014025">
    <property type="entry name" value="Glutaredoxin_subgr"/>
</dbReference>
<keyword evidence="4" id="KW-1185">Reference proteome</keyword>
<keyword evidence="1" id="KW-1133">Transmembrane helix</keyword>
<protein>
    <recommendedName>
        <fullName evidence="2">Glutaredoxin domain-containing protein</fullName>
    </recommendedName>
</protein>
<evidence type="ECO:0000259" key="2">
    <source>
        <dbReference type="Pfam" id="PF00462"/>
    </source>
</evidence>
<dbReference type="EMBL" id="JANKHO010001099">
    <property type="protein sequence ID" value="KAJ3503751.1"/>
    <property type="molecule type" value="Genomic_DNA"/>
</dbReference>
<evidence type="ECO:0000313" key="3">
    <source>
        <dbReference type="EMBL" id="KAJ3503751.1"/>
    </source>
</evidence>
<dbReference type="CDD" id="cd03419">
    <property type="entry name" value="GRX_GRXh_1_2_like"/>
    <property type="match status" value="1"/>
</dbReference>
<dbReference type="Pfam" id="PF00462">
    <property type="entry name" value="Glutaredoxin"/>
    <property type="match status" value="1"/>
</dbReference>
<dbReference type="GO" id="GO:0034599">
    <property type="term" value="P:cellular response to oxidative stress"/>
    <property type="evidence" value="ECO:0007669"/>
    <property type="project" value="TreeGrafter"/>
</dbReference>
<reference evidence="3" key="1">
    <citation type="submission" date="2022-07" db="EMBL/GenBank/DDBJ databases">
        <title>Genome Sequence of Agrocybe chaxingu.</title>
        <authorList>
            <person name="Buettner E."/>
        </authorList>
    </citation>
    <scope>NUCLEOTIDE SEQUENCE</scope>
    <source>
        <strain evidence="3">MP-N11</strain>
    </source>
</reference>
<sequence length="229" mass="25328">MATQYFKDNKGHPKPIGGPVRRRRVLLCGILTLGLLFFFFVPWEMPASLKDAGLPGISRANVAQLMKTKGKKVEVGEIYGLLHLVTGDHEQEHVLSNALQLDPTVPVELSVYAAGDAVDWTQEQALIDKEYPVIVFSKTYCPYSKRAKELLAAYDIQPPPKIVEVDIRDDGNVIKHLLTRLTNHTTFPNVLLRGHSIGGSDNLQQLHENKTLTKLLEEAGATARASGPK</sequence>
<comment type="caution">
    <text evidence="3">The sequence shown here is derived from an EMBL/GenBank/DDBJ whole genome shotgun (WGS) entry which is preliminary data.</text>
</comment>
<dbReference type="PROSITE" id="PS51354">
    <property type="entry name" value="GLUTAREDOXIN_2"/>
    <property type="match status" value="1"/>
</dbReference>
<accession>A0A9W8JUY6</accession>
<dbReference type="PRINTS" id="PR00160">
    <property type="entry name" value="GLUTAREDOXIN"/>
</dbReference>
<dbReference type="OrthoDB" id="423313at2759"/>
<evidence type="ECO:0000256" key="1">
    <source>
        <dbReference type="SAM" id="Phobius"/>
    </source>
</evidence>
<dbReference type="SUPFAM" id="SSF52833">
    <property type="entry name" value="Thioredoxin-like"/>
    <property type="match status" value="1"/>
</dbReference>
<keyword evidence="1" id="KW-0812">Transmembrane</keyword>
<dbReference type="InterPro" id="IPR036249">
    <property type="entry name" value="Thioredoxin-like_sf"/>
</dbReference>
<keyword evidence="1" id="KW-0472">Membrane</keyword>
<organism evidence="3 4">
    <name type="scientific">Agrocybe chaxingu</name>
    <dbReference type="NCBI Taxonomy" id="84603"/>
    <lineage>
        <taxon>Eukaryota</taxon>
        <taxon>Fungi</taxon>
        <taxon>Dikarya</taxon>
        <taxon>Basidiomycota</taxon>
        <taxon>Agaricomycotina</taxon>
        <taxon>Agaricomycetes</taxon>
        <taxon>Agaricomycetidae</taxon>
        <taxon>Agaricales</taxon>
        <taxon>Agaricineae</taxon>
        <taxon>Strophariaceae</taxon>
        <taxon>Agrocybe</taxon>
    </lineage>
</organism>
<dbReference type="GO" id="GO:0005801">
    <property type="term" value="C:cis-Golgi network"/>
    <property type="evidence" value="ECO:0007669"/>
    <property type="project" value="TreeGrafter"/>
</dbReference>
<feature type="domain" description="Glutaredoxin" evidence="2">
    <location>
        <begin position="133"/>
        <end position="196"/>
    </location>
</feature>
<proteinExistence type="predicted"/>
<dbReference type="GO" id="GO:0005796">
    <property type="term" value="C:Golgi lumen"/>
    <property type="evidence" value="ECO:0007669"/>
    <property type="project" value="TreeGrafter"/>
</dbReference>
<dbReference type="Gene3D" id="3.40.30.10">
    <property type="entry name" value="Glutaredoxin"/>
    <property type="match status" value="1"/>
</dbReference>
<name>A0A9W8JUY6_9AGAR</name>
<dbReference type="PANTHER" id="PTHR45694">
    <property type="entry name" value="GLUTAREDOXIN 2"/>
    <property type="match status" value="1"/>
</dbReference>
<dbReference type="Proteomes" id="UP001148786">
    <property type="component" value="Unassembled WGS sequence"/>
</dbReference>
<dbReference type="PANTHER" id="PTHR45694:SF5">
    <property type="entry name" value="GLUTAREDOXIN 2"/>
    <property type="match status" value="1"/>
</dbReference>
<dbReference type="GO" id="GO:0015038">
    <property type="term" value="F:glutathione disulfide oxidoreductase activity"/>
    <property type="evidence" value="ECO:0007669"/>
    <property type="project" value="TreeGrafter"/>
</dbReference>
<dbReference type="AlphaFoldDB" id="A0A9W8JUY6"/>
<feature type="transmembrane region" description="Helical" evidence="1">
    <location>
        <begin position="25"/>
        <end position="43"/>
    </location>
</feature>
<gene>
    <name evidence="3" type="ORF">NLJ89_g8295</name>
</gene>
<dbReference type="InterPro" id="IPR002109">
    <property type="entry name" value="Glutaredoxin"/>
</dbReference>
<dbReference type="GO" id="GO:0000324">
    <property type="term" value="C:fungal-type vacuole"/>
    <property type="evidence" value="ECO:0007669"/>
    <property type="project" value="TreeGrafter"/>
</dbReference>